<gene>
    <name evidence="1" type="ORF">CLPUN_46300</name>
</gene>
<evidence type="ECO:0008006" key="3">
    <source>
        <dbReference type="Google" id="ProtNLM"/>
    </source>
</evidence>
<evidence type="ECO:0000313" key="1">
    <source>
        <dbReference type="EMBL" id="OOM72927.1"/>
    </source>
</evidence>
<comment type="caution">
    <text evidence="1">The sequence shown here is derived from an EMBL/GenBank/DDBJ whole genome shotgun (WGS) entry which is preliminary data.</text>
</comment>
<dbReference type="STRING" id="29367.CLPUN_46300"/>
<dbReference type="InterPro" id="IPR020288">
    <property type="entry name" value="Sheath_initiator"/>
</dbReference>
<dbReference type="OrthoDB" id="89089at2"/>
<accession>A0A1S8T568</accession>
<reference evidence="1 2" key="1">
    <citation type="submission" date="2016-05" db="EMBL/GenBank/DDBJ databases">
        <title>Microbial solvent formation.</title>
        <authorList>
            <person name="Poehlein A."/>
            <person name="Montoya Solano J.D."/>
            <person name="Flitsch S."/>
            <person name="Krabben P."/>
            <person name="Duerre P."/>
            <person name="Daniel R."/>
        </authorList>
    </citation>
    <scope>NUCLEOTIDE SEQUENCE [LARGE SCALE GENOMIC DNA]</scope>
    <source>
        <strain evidence="1 2">DSM 2619</strain>
    </source>
</reference>
<organism evidence="1 2">
    <name type="scientific">Clostridium puniceum</name>
    <dbReference type="NCBI Taxonomy" id="29367"/>
    <lineage>
        <taxon>Bacteria</taxon>
        <taxon>Bacillati</taxon>
        <taxon>Bacillota</taxon>
        <taxon>Clostridia</taxon>
        <taxon>Eubacteriales</taxon>
        <taxon>Clostridiaceae</taxon>
        <taxon>Clostridium</taxon>
    </lineage>
</organism>
<proteinExistence type="predicted"/>
<dbReference type="AlphaFoldDB" id="A0A1S8T568"/>
<protein>
    <recommendedName>
        <fullName evidence="3">DUF2634 domain-containing protein</fullName>
    </recommendedName>
</protein>
<dbReference type="Pfam" id="PF10934">
    <property type="entry name" value="Sheath_initiator"/>
    <property type="match status" value="1"/>
</dbReference>
<dbReference type="RefSeq" id="WP_077849550.1">
    <property type="nucleotide sequence ID" value="NZ_LZZM01000219.1"/>
</dbReference>
<keyword evidence="2" id="KW-1185">Reference proteome</keyword>
<dbReference type="EMBL" id="LZZM01000219">
    <property type="protein sequence ID" value="OOM72927.1"/>
    <property type="molecule type" value="Genomic_DNA"/>
</dbReference>
<evidence type="ECO:0000313" key="2">
    <source>
        <dbReference type="Proteomes" id="UP000190890"/>
    </source>
</evidence>
<name>A0A1S8T568_9CLOT</name>
<dbReference type="Proteomes" id="UP000190890">
    <property type="component" value="Unassembled WGS sequence"/>
</dbReference>
<sequence length="145" mass="17001">MANLFPVGSLETITIKENEKIEFKESYAINFETGEFIKNPDGTIKILNYFEAYIQWCYLAMMTARYKYRAYSNRFGRDIIGSVVDKKAMELEIKRVTKEALMVHPMTDSVDNFVFDWRNGDVYYEYEVKTIKGQKKLLTSKEKVG</sequence>